<evidence type="ECO:0000256" key="6">
    <source>
        <dbReference type="SAM" id="Phobius"/>
    </source>
</evidence>
<evidence type="ECO:0000259" key="7">
    <source>
        <dbReference type="Pfam" id="PF03798"/>
    </source>
</evidence>
<name>A0ABQ7I2F2_9MICR</name>
<evidence type="ECO:0000313" key="9">
    <source>
        <dbReference type="Proteomes" id="UP001516464"/>
    </source>
</evidence>
<evidence type="ECO:0000256" key="2">
    <source>
        <dbReference type="ARBA" id="ARBA00009808"/>
    </source>
</evidence>
<comment type="subcellular location">
    <subcellularLocation>
        <location evidence="1">Membrane</location>
        <topology evidence="1">Multi-pass membrane protein</topology>
    </subcellularLocation>
</comment>
<feature type="domain" description="TLC" evidence="7">
    <location>
        <begin position="17"/>
        <end position="110"/>
    </location>
</feature>
<dbReference type="InterPro" id="IPR006634">
    <property type="entry name" value="TLC-dom"/>
</dbReference>
<dbReference type="PANTHER" id="PTHR12560:SF0">
    <property type="entry name" value="LD18904P"/>
    <property type="match status" value="1"/>
</dbReference>
<evidence type="ECO:0000256" key="4">
    <source>
        <dbReference type="ARBA" id="ARBA00022989"/>
    </source>
</evidence>
<protein>
    <submittedName>
        <fullName evidence="8">Ceramide synthase 4</fullName>
    </submittedName>
</protein>
<feature type="transmembrane region" description="Helical" evidence="6">
    <location>
        <begin position="21"/>
        <end position="40"/>
    </location>
</feature>
<keyword evidence="3 6" id="KW-0812">Transmembrane</keyword>
<reference evidence="8 9" key="1">
    <citation type="submission" date="2019-01" db="EMBL/GenBank/DDBJ databases">
        <title>Genomes sequencing and comparative genomics of infectious freshwater microsporidia, Cucumispora dikerogammari and Thelohania contejeani.</title>
        <authorList>
            <person name="Cormier A."/>
            <person name="Giraud I."/>
            <person name="Wattier R."/>
            <person name="Teixeira M."/>
            <person name="Grandjean F."/>
            <person name="Rigaud T."/>
            <person name="Cordaux R."/>
        </authorList>
    </citation>
    <scope>NUCLEOTIDE SEQUENCE [LARGE SCALE GENOMIC DNA]</scope>
    <source>
        <strain evidence="8">T1</strain>
        <tissue evidence="8">Spores</tissue>
    </source>
</reference>
<keyword evidence="9" id="KW-1185">Reference proteome</keyword>
<accession>A0ABQ7I2F2</accession>
<evidence type="ECO:0000313" key="8">
    <source>
        <dbReference type="EMBL" id="KAF7684650.1"/>
    </source>
</evidence>
<organism evidence="8 9">
    <name type="scientific">Astathelohania contejeani</name>
    <dbReference type="NCBI Taxonomy" id="164912"/>
    <lineage>
        <taxon>Eukaryota</taxon>
        <taxon>Fungi</taxon>
        <taxon>Fungi incertae sedis</taxon>
        <taxon>Microsporidia</taxon>
        <taxon>Astathelohaniidae</taxon>
        <taxon>Astathelohania</taxon>
    </lineage>
</organism>
<dbReference type="EMBL" id="SBIQ01000005">
    <property type="protein sequence ID" value="KAF7684650.1"/>
    <property type="molecule type" value="Genomic_DNA"/>
</dbReference>
<keyword evidence="5 6" id="KW-0472">Membrane</keyword>
<evidence type="ECO:0000256" key="5">
    <source>
        <dbReference type="ARBA" id="ARBA00023136"/>
    </source>
</evidence>
<dbReference type="Pfam" id="PF03798">
    <property type="entry name" value="TRAM_LAG1_CLN8"/>
    <property type="match status" value="1"/>
</dbReference>
<comment type="similarity">
    <text evidence="2">Belongs to the sphingosine N-acyltransferase family.</text>
</comment>
<feature type="transmembrane region" description="Helical" evidence="6">
    <location>
        <begin position="91"/>
        <end position="111"/>
    </location>
</feature>
<evidence type="ECO:0000256" key="3">
    <source>
        <dbReference type="ARBA" id="ARBA00022692"/>
    </source>
</evidence>
<dbReference type="Proteomes" id="UP001516464">
    <property type="component" value="Unassembled WGS sequence"/>
</dbReference>
<gene>
    <name evidence="8" type="primary">CERS4</name>
    <name evidence="8" type="ORF">TCON_0163</name>
</gene>
<proteinExistence type="inferred from homology"/>
<comment type="caution">
    <text evidence="8">The sequence shown here is derived from an EMBL/GenBank/DDBJ whole genome shotgun (WGS) entry which is preliminary data.</text>
</comment>
<dbReference type="InterPro" id="IPR016439">
    <property type="entry name" value="Lag1/Lac1-like"/>
</dbReference>
<dbReference type="PANTHER" id="PTHR12560">
    <property type="entry name" value="LONGEVITY ASSURANCE FACTOR 1 LAG1"/>
    <property type="match status" value="1"/>
</dbReference>
<evidence type="ECO:0000256" key="1">
    <source>
        <dbReference type="ARBA" id="ARBA00004141"/>
    </source>
</evidence>
<keyword evidence="4 6" id="KW-1133">Transmembrane helix</keyword>
<sequence>MSKSGNSKKEKNKIANKFVRSSWKFIIYTILAIYGIITLFNESWIFNSFEYTLDWKDDIIPGKVKLYYSLEFCTYVINSVFLHDESNMSDYYEMLIHHIVTLLLITVSYRYK</sequence>